<accession>A0A0J6SLQ9</accession>
<name>A0A0J6SLQ9_9HYPH</name>
<dbReference type="PATRIC" id="fig|298794.3.peg.1163"/>
<evidence type="ECO:0000313" key="1">
    <source>
        <dbReference type="EMBL" id="KMO34353.1"/>
    </source>
</evidence>
<protein>
    <submittedName>
        <fullName evidence="1">Uncharacterized protein</fullName>
    </submittedName>
</protein>
<dbReference type="RefSeq" id="WP_048445834.1">
    <property type="nucleotide sequence ID" value="NZ_LABY01000136.1"/>
</dbReference>
<sequence>MADGGQSFTDAITNAALFARLNTIEYLDWLSARNKTVNEALPQFLHEFTHHWCFDSIVGNAIAMVRMRAQRCALVDAGAHGPQILGDVVRARAAEIVLRPLAEGLALFAEFDIVPGRGRILSRTSMAAMICFGVPIPEGKHGSHTAAELSLMVLLQGTRLRPDFLKRKTGVYAMPYEYEHGYLSGYLAVKALWSVLAARVAALGDKDGFLAFLRSWIYDDPVLAMAIVSEDADHPSRPIRTIGQRVYDRFACLINAPDLVAIVDQWMAAVEAGAPVHASLGSSQVEIDRASEAIFRLISRDVRDTGPLGQLAEHAWTTQAERKYCVLGSLESVVICREGKFHIESADATFERGELPMPDGRFEGEVYIVMPSRLNCLLICLAATDGEVYLLTSYGNTSDLEPSELTGHILNRKNNEAIHALLAKALKQMRSVGEATAIVTKNRTMLCDQIYARLATLHTKEAHIAGALDLLRKKGLLSVVDSDHALLRAVAAVGLANTSGSDSVSLMFFSKSLGLEDGLMEAAIRTASERHGMRLLLPGTRYGGATALV</sequence>
<reference evidence="1 2" key="1">
    <citation type="submission" date="2015-03" db="EMBL/GenBank/DDBJ databases">
        <title>Genome sequencing of Methylobacterium variabile DSM 16961.</title>
        <authorList>
            <person name="Chaudhry V."/>
            <person name="Patil P.B."/>
        </authorList>
    </citation>
    <scope>NUCLEOTIDE SEQUENCE [LARGE SCALE GENOMIC DNA]</scope>
    <source>
        <strain evidence="1 2">DSM 16961</strain>
    </source>
</reference>
<dbReference type="Proteomes" id="UP000035955">
    <property type="component" value="Unassembled WGS sequence"/>
</dbReference>
<evidence type="ECO:0000313" key="2">
    <source>
        <dbReference type="Proteomes" id="UP000035955"/>
    </source>
</evidence>
<comment type="caution">
    <text evidence="1">The sequence shown here is derived from an EMBL/GenBank/DDBJ whole genome shotgun (WGS) entry which is preliminary data.</text>
</comment>
<dbReference type="EMBL" id="LABY01000136">
    <property type="protein sequence ID" value="KMO34353.1"/>
    <property type="molecule type" value="Genomic_DNA"/>
</dbReference>
<proteinExistence type="predicted"/>
<dbReference type="AlphaFoldDB" id="A0A0J6SLQ9"/>
<keyword evidence="2" id="KW-1185">Reference proteome</keyword>
<organism evidence="1 2">
    <name type="scientific">Methylobacterium variabile</name>
    <dbReference type="NCBI Taxonomy" id="298794"/>
    <lineage>
        <taxon>Bacteria</taxon>
        <taxon>Pseudomonadati</taxon>
        <taxon>Pseudomonadota</taxon>
        <taxon>Alphaproteobacteria</taxon>
        <taxon>Hyphomicrobiales</taxon>
        <taxon>Methylobacteriaceae</taxon>
        <taxon>Methylobacterium</taxon>
    </lineage>
</organism>
<dbReference type="OrthoDB" id="9256162at2"/>
<gene>
    <name evidence="1" type="ORF">VQ02_19310</name>
</gene>